<accession>A0ABY2CX75</accession>
<reference evidence="1 2" key="1">
    <citation type="submission" date="2019-03" db="EMBL/GenBank/DDBJ databases">
        <title>Genomic Encyclopedia of Type Strains, Phase IV (KMG-IV): sequencing the most valuable type-strain genomes for metagenomic binning, comparative biology and taxonomic classification.</title>
        <authorList>
            <person name="Goeker M."/>
        </authorList>
    </citation>
    <scope>NUCLEOTIDE SEQUENCE [LARGE SCALE GENOMIC DNA]</scope>
    <source>
        <strain evidence="1 2">DSM 18507</strain>
    </source>
</reference>
<gene>
    <name evidence="1" type="ORF">EV669_104225</name>
</gene>
<proteinExistence type="predicted"/>
<evidence type="ECO:0000313" key="1">
    <source>
        <dbReference type="EMBL" id="TCW31856.1"/>
    </source>
</evidence>
<dbReference type="Proteomes" id="UP000294801">
    <property type="component" value="Unassembled WGS sequence"/>
</dbReference>
<sequence length="90" mass="9865">MAGRYELYLKASPQPDCPGERCVPGLQYRAFNAPDRAALDALRARLLPLSADVTDPPAEYPAYSAGYYAVFLRDSSGIALEFCHPPNMTL</sequence>
<keyword evidence="2" id="KW-1185">Reference proteome</keyword>
<organism evidence="1 2">
    <name type="scientific">Gulbenkiania mobilis</name>
    <dbReference type="NCBI Taxonomy" id="397457"/>
    <lineage>
        <taxon>Bacteria</taxon>
        <taxon>Pseudomonadati</taxon>
        <taxon>Pseudomonadota</taxon>
        <taxon>Betaproteobacteria</taxon>
        <taxon>Neisseriales</taxon>
        <taxon>Chromobacteriaceae</taxon>
        <taxon>Gulbenkiania</taxon>
    </lineage>
</organism>
<dbReference type="RefSeq" id="WP_132098350.1">
    <property type="nucleotide sequence ID" value="NZ_SMDA01000004.1"/>
</dbReference>
<name>A0ABY2CX75_GULMO</name>
<evidence type="ECO:0008006" key="3">
    <source>
        <dbReference type="Google" id="ProtNLM"/>
    </source>
</evidence>
<dbReference type="SUPFAM" id="SSF54593">
    <property type="entry name" value="Glyoxalase/Bleomycin resistance protein/Dihydroxybiphenyl dioxygenase"/>
    <property type="match status" value="1"/>
</dbReference>
<evidence type="ECO:0000313" key="2">
    <source>
        <dbReference type="Proteomes" id="UP000294801"/>
    </source>
</evidence>
<dbReference type="EMBL" id="SMDA01000004">
    <property type="protein sequence ID" value="TCW31856.1"/>
    <property type="molecule type" value="Genomic_DNA"/>
</dbReference>
<dbReference type="Gene3D" id="3.10.180.10">
    <property type="entry name" value="2,3-Dihydroxybiphenyl 1,2-Dioxygenase, domain 1"/>
    <property type="match status" value="1"/>
</dbReference>
<protein>
    <recommendedName>
        <fullName evidence="3">VOC domain-containing protein</fullName>
    </recommendedName>
</protein>
<comment type="caution">
    <text evidence="1">The sequence shown here is derived from an EMBL/GenBank/DDBJ whole genome shotgun (WGS) entry which is preliminary data.</text>
</comment>
<dbReference type="InterPro" id="IPR029068">
    <property type="entry name" value="Glyas_Bleomycin-R_OHBP_Dase"/>
</dbReference>